<evidence type="ECO:0000313" key="4">
    <source>
        <dbReference type="EMBL" id="CAF4427061.1"/>
    </source>
</evidence>
<dbReference type="Proteomes" id="UP000663848">
    <property type="component" value="Unassembled WGS sequence"/>
</dbReference>
<evidence type="ECO:0000313" key="2">
    <source>
        <dbReference type="EMBL" id="CAF4380455.1"/>
    </source>
</evidence>
<organism evidence="4 7">
    <name type="scientific">Rotaria socialis</name>
    <dbReference type="NCBI Taxonomy" id="392032"/>
    <lineage>
        <taxon>Eukaryota</taxon>
        <taxon>Metazoa</taxon>
        <taxon>Spiralia</taxon>
        <taxon>Gnathifera</taxon>
        <taxon>Rotifera</taxon>
        <taxon>Eurotatoria</taxon>
        <taxon>Bdelloidea</taxon>
        <taxon>Philodinida</taxon>
        <taxon>Philodinidae</taxon>
        <taxon>Rotaria</taxon>
    </lineage>
</organism>
<evidence type="ECO:0000256" key="1">
    <source>
        <dbReference type="SAM" id="SignalP"/>
    </source>
</evidence>
<dbReference type="EMBL" id="CAJOBS010000668">
    <property type="protein sequence ID" value="CAF4622093.1"/>
    <property type="molecule type" value="Genomic_DNA"/>
</dbReference>
<keyword evidence="8" id="KW-1185">Reference proteome</keyword>
<dbReference type="EMBL" id="CAJOBQ010000860">
    <property type="protein sequence ID" value="CAF4427061.1"/>
    <property type="molecule type" value="Genomic_DNA"/>
</dbReference>
<proteinExistence type="predicted"/>
<dbReference type="EMBL" id="CAJOBO010001461">
    <property type="protein sequence ID" value="CAF4380455.1"/>
    <property type="molecule type" value="Genomic_DNA"/>
</dbReference>
<sequence length="260" mass="29934">MRSTLFIIILLIGISHGFLGSINQVLSQVGNSAHSATNQIGQILGHSWNNITAHMENVIGKLVNSINELRVAAEVLWERLFSPAFEMMLKAGGQVIVNEQLNTMRYVINNPITTRGNLLSEKYTQLIARLKSNVHDLYENLFTMQRDSLLALEKGDYHFEERIRAFYGKIQIIRKQIHEWSEEIKNELTTYEYSIQGDWLNTLNQYKQNIDVSVKTLVKMFEQLTESLIKNFLKVVLTMVPNASNRIEKMKEQGLLSFFP</sequence>
<comment type="caution">
    <text evidence="4">The sequence shown here is derived from an EMBL/GenBank/DDBJ whole genome shotgun (WGS) entry which is preliminary data.</text>
</comment>
<dbReference type="Proteomes" id="UP000663838">
    <property type="component" value="Unassembled WGS sequence"/>
</dbReference>
<evidence type="ECO:0000313" key="7">
    <source>
        <dbReference type="Proteomes" id="UP000663862"/>
    </source>
</evidence>
<dbReference type="EMBL" id="CAJOBR010000134">
    <property type="protein sequence ID" value="CAF4469833.1"/>
    <property type="molecule type" value="Genomic_DNA"/>
</dbReference>
<evidence type="ECO:0000313" key="6">
    <source>
        <dbReference type="EMBL" id="CAF4622093.1"/>
    </source>
</evidence>
<name>A0A820QY61_9BILA</name>
<dbReference type="Proteomes" id="UP000663873">
    <property type="component" value="Unassembled WGS sequence"/>
</dbReference>
<evidence type="ECO:0000313" key="5">
    <source>
        <dbReference type="EMBL" id="CAF4469833.1"/>
    </source>
</evidence>
<feature type="chain" id="PRO_5036237183" evidence="1">
    <location>
        <begin position="18"/>
        <end position="260"/>
    </location>
</feature>
<protein>
    <submittedName>
        <fullName evidence="4">Uncharacterized protein</fullName>
    </submittedName>
</protein>
<evidence type="ECO:0000313" key="8">
    <source>
        <dbReference type="Proteomes" id="UP000663873"/>
    </source>
</evidence>
<reference evidence="4" key="1">
    <citation type="submission" date="2021-02" db="EMBL/GenBank/DDBJ databases">
        <authorList>
            <person name="Nowell W R."/>
        </authorList>
    </citation>
    <scope>NUCLEOTIDE SEQUENCE</scope>
</reference>
<dbReference type="EMBL" id="CAJOBP010003978">
    <property type="protein sequence ID" value="CAF4425490.1"/>
    <property type="molecule type" value="Genomic_DNA"/>
</dbReference>
<dbReference type="AlphaFoldDB" id="A0A820QY61"/>
<accession>A0A820QY61</accession>
<dbReference type="Proteomes" id="UP000663851">
    <property type="component" value="Unassembled WGS sequence"/>
</dbReference>
<gene>
    <name evidence="2" type="ORF">HFQ381_LOCUS18703</name>
    <name evidence="5" type="ORF">QYT958_LOCUS2129</name>
    <name evidence="6" type="ORF">TOA249_LOCUS12018</name>
    <name evidence="4" type="ORF">TSG867_LOCUS15023</name>
    <name evidence="3" type="ORF">UJA718_LOCUS20922</name>
</gene>
<dbReference type="Proteomes" id="UP000663862">
    <property type="component" value="Unassembled WGS sequence"/>
</dbReference>
<evidence type="ECO:0000313" key="3">
    <source>
        <dbReference type="EMBL" id="CAF4425490.1"/>
    </source>
</evidence>
<feature type="signal peptide" evidence="1">
    <location>
        <begin position="1"/>
        <end position="17"/>
    </location>
</feature>
<keyword evidence="1" id="KW-0732">Signal</keyword>